<accession>A0ABN7Q685</accession>
<evidence type="ECO:0000256" key="1">
    <source>
        <dbReference type="SAM" id="Phobius"/>
    </source>
</evidence>
<name>A0ABN7Q685_9BURK</name>
<organism evidence="2 3">
    <name type="scientific">Cupriavidus numazuensis</name>
    <dbReference type="NCBI Taxonomy" id="221992"/>
    <lineage>
        <taxon>Bacteria</taxon>
        <taxon>Pseudomonadati</taxon>
        <taxon>Pseudomonadota</taxon>
        <taxon>Betaproteobacteria</taxon>
        <taxon>Burkholderiales</taxon>
        <taxon>Burkholderiaceae</taxon>
        <taxon>Cupriavidus</taxon>
    </lineage>
</organism>
<dbReference type="RefSeq" id="WP_211956861.1">
    <property type="nucleotide sequence ID" value="NZ_CAJPVI010000047.1"/>
</dbReference>
<keyword evidence="3" id="KW-1185">Reference proteome</keyword>
<sequence>MYSSNFSERVGVILRSFKGTIWILSIIFPILGYPTLLEYVNSVPKRENLRWLSGDVISVRKKSPHMTLKLSDGSIHGFDFYGNLSGLARGRPELSDEQVTNYESFLGCSARIGVSDVKWSIIEMPQRIWELDCYKKGIEYEKSARDAQWIKRAMLWVALLMNAFPIYLILRVFAFECKKWKDSENKKFRCN</sequence>
<reference evidence="2 3" key="1">
    <citation type="submission" date="2021-03" db="EMBL/GenBank/DDBJ databases">
        <authorList>
            <person name="Peeters C."/>
        </authorList>
    </citation>
    <scope>NUCLEOTIDE SEQUENCE [LARGE SCALE GENOMIC DNA]</scope>
    <source>
        <strain evidence="2 3">LMG 26411</strain>
    </source>
</reference>
<keyword evidence="1" id="KW-0812">Transmembrane</keyword>
<dbReference type="Proteomes" id="UP000672657">
    <property type="component" value="Unassembled WGS sequence"/>
</dbReference>
<dbReference type="EMBL" id="CAJPVI010000047">
    <property type="protein sequence ID" value="CAG2158489.1"/>
    <property type="molecule type" value="Genomic_DNA"/>
</dbReference>
<evidence type="ECO:0000313" key="3">
    <source>
        <dbReference type="Proteomes" id="UP000672657"/>
    </source>
</evidence>
<keyword evidence="1" id="KW-1133">Transmembrane helix</keyword>
<feature type="transmembrane region" description="Helical" evidence="1">
    <location>
        <begin position="20"/>
        <end position="40"/>
    </location>
</feature>
<proteinExistence type="predicted"/>
<feature type="transmembrane region" description="Helical" evidence="1">
    <location>
        <begin position="153"/>
        <end position="174"/>
    </location>
</feature>
<comment type="caution">
    <text evidence="2">The sequence shown here is derived from an EMBL/GenBank/DDBJ whole genome shotgun (WGS) entry which is preliminary data.</text>
</comment>
<keyword evidence="1" id="KW-0472">Membrane</keyword>
<protein>
    <submittedName>
        <fullName evidence="2">Uncharacterized protein</fullName>
    </submittedName>
</protein>
<gene>
    <name evidence="2" type="ORF">LMG26411_06012</name>
</gene>
<evidence type="ECO:0000313" key="2">
    <source>
        <dbReference type="EMBL" id="CAG2158489.1"/>
    </source>
</evidence>